<accession>A0A9K3D080</accession>
<evidence type="ECO:0000313" key="1">
    <source>
        <dbReference type="EMBL" id="GIQ86634.1"/>
    </source>
</evidence>
<feature type="non-terminal residue" evidence="1">
    <location>
        <position position="1"/>
    </location>
</feature>
<keyword evidence="2" id="KW-1185">Reference proteome</keyword>
<protein>
    <submittedName>
        <fullName evidence="1">Uncharacterized protein</fullName>
    </submittedName>
</protein>
<name>A0A9K3D080_9EUKA</name>
<sequence>DPYSSVDGLLLVAIGAATLLDSDGVERERESDRGVSSQKASLLSLSSAMLSLIGTHSASVPAHCYDIYSEMVGSDRKHDTSDSGCVTDTDRVIKATGVPLDTYHALSGQAWGEKRALGDIERDSLPRLSVDAIEGMARDLVKVSESMEVFFG</sequence>
<gene>
    <name evidence="1" type="ORF">KIPB_008521</name>
</gene>
<proteinExistence type="predicted"/>
<reference evidence="1 2" key="1">
    <citation type="journal article" date="2018" name="PLoS ONE">
        <title>The draft genome of Kipferlia bialata reveals reductive genome evolution in fornicate parasites.</title>
        <authorList>
            <person name="Tanifuji G."/>
            <person name="Takabayashi S."/>
            <person name="Kume K."/>
            <person name="Takagi M."/>
            <person name="Nakayama T."/>
            <person name="Kamikawa R."/>
            <person name="Inagaki Y."/>
            <person name="Hashimoto T."/>
        </authorList>
    </citation>
    <scope>NUCLEOTIDE SEQUENCE [LARGE SCALE GENOMIC DNA]</scope>
    <source>
        <strain evidence="1">NY0173</strain>
    </source>
</reference>
<comment type="caution">
    <text evidence="1">The sequence shown here is derived from an EMBL/GenBank/DDBJ whole genome shotgun (WGS) entry which is preliminary data.</text>
</comment>
<dbReference type="AlphaFoldDB" id="A0A9K3D080"/>
<organism evidence="1 2">
    <name type="scientific">Kipferlia bialata</name>
    <dbReference type="NCBI Taxonomy" id="797122"/>
    <lineage>
        <taxon>Eukaryota</taxon>
        <taxon>Metamonada</taxon>
        <taxon>Carpediemonas-like organisms</taxon>
        <taxon>Kipferlia</taxon>
    </lineage>
</organism>
<dbReference type="Proteomes" id="UP000265618">
    <property type="component" value="Unassembled WGS sequence"/>
</dbReference>
<dbReference type="EMBL" id="BDIP01002664">
    <property type="protein sequence ID" value="GIQ86634.1"/>
    <property type="molecule type" value="Genomic_DNA"/>
</dbReference>
<evidence type="ECO:0000313" key="2">
    <source>
        <dbReference type="Proteomes" id="UP000265618"/>
    </source>
</evidence>